<keyword evidence="10" id="KW-1185">Reference proteome</keyword>
<dbReference type="SMART" id="SM00093">
    <property type="entry name" value="SERPIN"/>
    <property type="match status" value="1"/>
</dbReference>
<evidence type="ECO:0000256" key="2">
    <source>
        <dbReference type="ARBA" id="ARBA00022690"/>
    </source>
</evidence>
<feature type="domain" description="Serpin" evidence="8">
    <location>
        <begin position="47"/>
        <end position="358"/>
    </location>
</feature>
<dbReference type="GeneTree" id="ENSGT00940000154493"/>
<reference evidence="9 10" key="1">
    <citation type="journal article" date="2020" name="Nat. Commun.">
        <title>Donkey genomes provide new insights into domestication and selection for coat color.</title>
        <authorList>
            <person name="Wang"/>
            <person name="C."/>
            <person name="Li"/>
            <person name="H."/>
            <person name="Guo"/>
            <person name="Y."/>
            <person name="Huang"/>
            <person name="J."/>
            <person name="Sun"/>
            <person name="Y."/>
            <person name="Min"/>
            <person name="J."/>
            <person name="Wang"/>
            <person name="J."/>
            <person name="Fang"/>
            <person name="X."/>
            <person name="Zhao"/>
            <person name="Z."/>
            <person name="Wang"/>
            <person name="S."/>
            <person name="Zhang"/>
            <person name="Y."/>
            <person name="Liu"/>
            <person name="Q."/>
            <person name="Jiang"/>
            <person name="Q."/>
            <person name="Wang"/>
            <person name="X."/>
            <person name="Guo"/>
            <person name="Y."/>
            <person name="Yang"/>
            <person name="C."/>
            <person name="Wang"/>
            <person name="Y."/>
            <person name="Tian"/>
            <person name="F."/>
            <person name="Zhuang"/>
            <person name="G."/>
            <person name="Fan"/>
            <person name="Y."/>
            <person name="Gao"/>
            <person name="Q."/>
            <person name="Li"/>
            <person name="Y."/>
            <person name="Ju"/>
            <person name="Z."/>
            <person name="Li"/>
            <person name="J."/>
            <person name="Li"/>
            <person name="R."/>
            <person name="Hou"/>
            <person name="M."/>
            <person name="Yang"/>
            <person name="G."/>
            <person name="Liu"/>
            <person name="G."/>
            <person name="Liu"/>
            <person name="W."/>
            <person name="Guo"/>
            <person name="J."/>
            <person name="Pan"/>
            <person name="S."/>
            <person name="Fan"/>
            <person name="G."/>
            <person name="Zhang"/>
            <person name="W."/>
            <person name="Zhang"/>
            <person name="R."/>
            <person name="Yu"/>
            <person name="J."/>
            <person name="Zhang"/>
            <person name="X."/>
            <person name="Yin"/>
            <person name="Q."/>
            <person name="Ji"/>
            <person name="C."/>
            <person name="Jin"/>
            <person name="Y."/>
            <person name="Yue"/>
            <person name="G."/>
            <person name="Liu"/>
            <person name="M."/>
            <person name="Xu"/>
            <person name="J."/>
            <person name="Liu"/>
            <person name="S."/>
            <person name="Jordana"/>
            <person name="J."/>
            <person name="Noce"/>
            <person name="A."/>
            <person name="Amills"/>
            <person name="M."/>
            <person name="Wu"/>
            <person name="D.D."/>
            <person name="Li"/>
            <person name="S."/>
            <person name="Zhou"/>
            <person name="X. and Zhong"/>
            <person name="J."/>
        </authorList>
    </citation>
    <scope>NUCLEOTIDE SEQUENCE [LARGE SCALE GENOMIC DNA]</scope>
</reference>
<name>A0A9L0I9X0_EQUAS</name>
<dbReference type="PANTHER" id="PTHR11461:SF165">
    <property type="entry name" value="ALPHA-1-ANTITRYPSIN"/>
    <property type="match status" value="1"/>
</dbReference>
<accession>A0A9L0I9X0</accession>
<sequence>MPSSITWCLLLLAGLCCLVSGSLYTSSHDEQPPPLHSLGRKLSNFAFSLYRVLAAQSNTTNILFPQLSITTTIVLISLGAKGDTHTQILQTLDFNCKDTFEIYIGLPHFVNRLHQPRQSLLMSTDNILVIDKNLKKVGTFLVDARELFHPEEQISEYAQKTTGRKLVDLINDLDKNTALAPVNYIFFHGKGRDDCDAGRSIKADFQVDENATITVPMVKRIGDFFLHWTFELSSFVLLQRYTGSLFTFLIWEKGSERKHFQCSETPLFSNLRDSSANIHVLQLSLSGTYHLKTILGKLGITKAFSLEADLSGITEEVPLTVSKVSLSLYWTGSEGRAEEAASALLVSQGPPPGQTPRPLCHLCAGPSLLGLDGPVFTKTGLGSGLSEHFGPLSPLTLGDPGESLSPSEPGTSAEMPFLQENCR</sequence>
<dbReference type="AlphaFoldDB" id="A0A9L0I9X0"/>
<evidence type="ECO:0000256" key="1">
    <source>
        <dbReference type="ARBA" id="ARBA00009500"/>
    </source>
</evidence>
<proteinExistence type="inferred from homology"/>
<evidence type="ECO:0000256" key="6">
    <source>
        <dbReference type="RuleBase" id="RU000411"/>
    </source>
</evidence>
<dbReference type="InterPro" id="IPR042178">
    <property type="entry name" value="Serpin_sf_1"/>
</dbReference>
<feature type="region of interest" description="Disordered" evidence="7">
    <location>
        <begin position="392"/>
        <end position="423"/>
    </location>
</feature>
<keyword evidence="2" id="KW-0646">Protease inhibitor</keyword>
<evidence type="ECO:0000313" key="9">
    <source>
        <dbReference type="Ensembl" id="ENSEASP00005037537.1"/>
    </source>
</evidence>
<dbReference type="SUPFAM" id="SSF56574">
    <property type="entry name" value="Serpins"/>
    <property type="match status" value="1"/>
</dbReference>
<evidence type="ECO:0000256" key="3">
    <source>
        <dbReference type="ARBA" id="ARBA00022729"/>
    </source>
</evidence>
<organism evidence="9 10">
    <name type="scientific">Equus asinus</name>
    <name type="common">Donkey</name>
    <name type="synonym">Equus africanus asinus</name>
    <dbReference type="NCBI Taxonomy" id="9793"/>
    <lineage>
        <taxon>Eukaryota</taxon>
        <taxon>Metazoa</taxon>
        <taxon>Chordata</taxon>
        <taxon>Craniata</taxon>
        <taxon>Vertebrata</taxon>
        <taxon>Euteleostomi</taxon>
        <taxon>Mammalia</taxon>
        <taxon>Eutheria</taxon>
        <taxon>Laurasiatheria</taxon>
        <taxon>Perissodactyla</taxon>
        <taxon>Equidae</taxon>
        <taxon>Equus</taxon>
    </lineage>
</organism>
<dbReference type="Pfam" id="PF00079">
    <property type="entry name" value="Serpin"/>
    <property type="match status" value="1"/>
</dbReference>
<evidence type="ECO:0000256" key="7">
    <source>
        <dbReference type="SAM" id="MobiDB-lite"/>
    </source>
</evidence>
<dbReference type="PANTHER" id="PTHR11461">
    <property type="entry name" value="SERINE PROTEASE INHIBITOR, SERPIN"/>
    <property type="match status" value="1"/>
</dbReference>
<evidence type="ECO:0000313" key="10">
    <source>
        <dbReference type="Proteomes" id="UP000694387"/>
    </source>
</evidence>
<keyword evidence="3" id="KW-0732">Signal</keyword>
<comment type="similarity">
    <text evidence="1 6">Belongs to the serpin family.</text>
</comment>
<dbReference type="Gene3D" id="2.30.39.10">
    <property type="entry name" value="Alpha-1-antitrypsin, domain 1"/>
    <property type="match status" value="1"/>
</dbReference>
<evidence type="ECO:0000256" key="4">
    <source>
        <dbReference type="ARBA" id="ARBA00022900"/>
    </source>
</evidence>
<dbReference type="InterPro" id="IPR042185">
    <property type="entry name" value="Serpin_sf_2"/>
</dbReference>
<dbReference type="InterPro" id="IPR000215">
    <property type="entry name" value="Serpin_fam"/>
</dbReference>
<dbReference type="GO" id="GO:0005615">
    <property type="term" value="C:extracellular space"/>
    <property type="evidence" value="ECO:0007669"/>
    <property type="project" value="InterPro"/>
</dbReference>
<dbReference type="Gene3D" id="3.30.497.10">
    <property type="entry name" value="Antithrombin, subunit I, domain 2"/>
    <property type="match status" value="1"/>
</dbReference>
<keyword evidence="4" id="KW-0722">Serine protease inhibitor</keyword>
<dbReference type="Proteomes" id="UP000694387">
    <property type="component" value="Chromosome 7"/>
</dbReference>
<evidence type="ECO:0000256" key="5">
    <source>
        <dbReference type="ARBA" id="ARBA00023180"/>
    </source>
</evidence>
<evidence type="ECO:0000259" key="8">
    <source>
        <dbReference type="SMART" id="SM00093"/>
    </source>
</evidence>
<protein>
    <recommendedName>
        <fullName evidence="8">Serpin domain-containing protein</fullName>
    </recommendedName>
</protein>
<keyword evidence="5" id="KW-0325">Glycoprotein</keyword>
<reference evidence="9" key="3">
    <citation type="submission" date="2025-09" db="UniProtKB">
        <authorList>
            <consortium name="Ensembl"/>
        </authorList>
    </citation>
    <scope>IDENTIFICATION</scope>
</reference>
<reference evidence="9" key="2">
    <citation type="submission" date="2025-08" db="UniProtKB">
        <authorList>
            <consortium name="Ensembl"/>
        </authorList>
    </citation>
    <scope>IDENTIFICATION</scope>
</reference>
<dbReference type="InterPro" id="IPR023796">
    <property type="entry name" value="Serpin_dom"/>
</dbReference>
<dbReference type="Ensembl" id="ENSEAST00005052128.1">
    <property type="protein sequence ID" value="ENSEASP00005037537.1"/>
    <property type="gene ID" value="ENSEASG00005028311.1"/>
</dbReference>
<dbReference type="InterPro" id="IPR036186">
    <property type="entry name" value="Serpin_sf"/>
</dbReference>
<dbReference type="GO" id="GO:0004867">
    <property type="term" value="F:serine-type endopeptidase inhibitor activity"/>
    <property type="evidence" value="ECO:0007669"/>
    <property type="project" value="UniProtKB-KW"/>
</dbReference>